<comment type="caution">
    <text evidence="2">The sequence shown here is derived from an EMBL/GenBank/DDBJ whole genome shotgun (WGS) entry which is preliminary data.</text>
</comment>
<dbReference type="Pfam" id="PF00905">
    <property type="entry name" value="Transpeptidase"/>
    <property type="match status" value="1"/>
</dbReference>
<protein>
    <recommendedName>
        <fullName evidence="1">Penicillin-binding protein transpeptidase domain-containing protein</fullName>
    </recommendedName>
</protein>
<name>A0A645IDZ9_9ZZZZ</name>
<dbReference type="EMBL" id="VSSQ01112137">
    <property type="protein sequence ID" value="MPN49146.1"/>
    <property type="molecule type" value="Genomic_DNA"/>
</dbReference>
<gene>
    <name evidence="2" type="ORF">SDC9_196760</name>
</gene>
<dbReference type="GO" id="GO:0008658">
    <property type="term" value="F:penicillin binding"/>
    <property type="evidence" value="ECO:0007669"/>
    <property type="project" value="InterPro"/>
</dbReference>
<dbReference type="GO" id="GO:0071555">
    <property type="term" value="P:cell wall organization"/>
    <property type="evidence" value="ECO:0007669"/>
    <property type="project" value="TreeGrafter"/>
</dbReference>
<proteinExistence type="predicted"/>
<organism evidence="2">
    <name type="scientific">bioreactor metagenome</name>
    <dbReference type="NCBI Taxonomy" id="1076179"/>
    <lineage>
        <taxon>unclassified sequences</taxon>
        <taxon>metagenomes</taxon>
        <taxon>ecological metagenomes</taxon>
    </lineage>
</organism>
<dbReference type="PANTHER" id="PTHR30627:SF2">
    <property type="entry name" value="PEPTIDOGLYCAN D,D-TRANSPEPTIDASE MRDA"/>
    <property type="match status" value="1"/>
</dbReference>
<dbReference type="InterPro" id="IPR001460">
    <property type="entry name" value="PCN-bd_Tpept"/>
</dbReference>
<reference evidence="2" key="1">
    <citation type="submission" date="2019-08" db="EMBL/GenBank/DDBJ databases">
        <authorList>
            <person name="Kucharzyk K."/>
            <person name="Murdoch R.W."/>
            <person name="Higgins S."/>
            <person name="Loffler F."/>
        </authorList>
    </citation>
    <scope>NUCLEOTIDE SEQUENCE</scope>
</reference>
<dbReference type="AlphaFoldDB" id="A0A645IDZ9"/>
<dbReference type="GO" id="GO:0005886">
    <property type="term" value="C:plasma membrane"/>
    <property type="evidence" value="ECO:0007669"/>
    <property type="project" value="TreeGrafter"/>
</dbReference>
<dbReference type="GO" id="GO:0071972">
    <property type="term" value="F:peptidoglycan L,D-transpeptidase activity"/>
    <property type="evidence" value="ECO:0007669"/>
    <property type="project" value="TreeGrafter"/>
</dbReference>
<dbReference type="InterPro" id="IPR050515">
    <property type="entry name" value="Beta-lactam/transpept"/>
</dbReference>
<evidence type="ECO:0000313" key="2">
    <source>
        <dbReference type="EMBL" id="MPN49146.1"/>
    </source>
</evidence>
<feature type="domain" description="Penicillin-binding protein transpeptidase" evidence="1">
    <location>
        <begin position="26"/>
        <end position="117"/>
    </location>
</feature>
<accession>A0A645IDZ9</accession>
<sequence length="138" mass="15020">MRNIKTYDFSETVLDKEVLIDCETGLSKDNLAIVREGMRLVATEGSCRHTFEKLPFDVAAKTGTSQVIKNINGVSTITNNGLLISFAPADKPEIAVAFIAEGFRSGTRASPITGQIYEHYFSATEKATPPQPINQVLA</sequence>
<dbReference type="InterPro" id="IPR012338">
    <property type="entry name" value="Beta-lactam/transpept-like"/>
</dbReference>
<dbReference type="Gene3D" id="3.40.710.10">
    <property type="entry name" value="DD-peptidase/beta-lactamase superfamily"/>
    <property type="match status" value="1"/>
</dbReference>
<dbReference type="PANTHER" id="PTHR30627">
    <property type="entry name" value="PEPTIDOGLYCAN D,D-TRANSPEPTIDASE"/>
    <property type="match status" value="1"/>
</dbReference>
<evidence type="ECO:0000259" key="1">
    <source>
        <dbReference type="Pfam" id="PF00905"/>
    </source>
</evidence>
<dbReference type="SUPFAM" id="SSF56601">
    <property type="entry name" value="beta-lactamase/transpeptidase-like"/>
    <property type="match status" value="1"/>
</dbReference>